<dbReference type="PANTHER" id="PTHR35004:SF8">
    <property type="entry name" value="TRANSPOSASE RV3428C-RELATED"/>
    <property type="match status" value="1"/>
</dbReference>
<dbReference type="PROSITE" id="PS50994">
    <property type="entry name" value="INTEGRASE"/>
    <property type="match status" value="1"/>
</dbReference>
<dbReference type="Pfam" id="PF00665">
    <property type="entry name" value="rve"/>
    <property type="match status" value="1"/>
</dbReference>
<name>A0A158EKU9_9BURK</name>
<accession>A0A158EKU9</accession>
<dbReference type="GO" id="GO:0003676">
    <property type="term" value="F:nucleic acid binding"/>
    <property type="evidence" value="ECO:0007669"/>
    <property type="project" value="InterPro"/>
</dbReference>
<dbReference type="SUPFAM" id="SSF53098">
    <property type="entry name" value="Ribonuclease H-like"/>
    <property type="match status" value="1"/>
</dbReference>
<dbReference type="InterPro" id="IPR001584">
    <property type="entry name" value="Integrase_cat-core"/>
</dbReference>
<reference evidence="3" key="1">
    <citation type="submission" date="2016-01" db="EMBL/GenBank/DDBJ databases">
        <authorList>
            <person name="Peeters C."/>
        </authorList>
    </citation>
    <scope>NUCLEOTIDE SEQUENCE</scope>
    <source>
        <strain evidence="3">LMG 29321</strain>
    </source>
</reference>
<sequence length="430" mass="49390">MVRWLDAHPYSVQQIFQRLREAGFDGGYTIVRDYVSRIRPPRREAFLKLAFAAGETAQIDWGEYGSIAVGSTRRRLSFFVMVLCYSRMMYLEFTVSQTMEHFLACHEHAFAAFHGCPRKVMVDNLKSAVLQRLIGQAPVFNPRYLDAARHWGVDIVACNVRKANEKGRVENGVGYVKKNLLNGLELPEFSAINPAARVWLDTIANVRIHGETHRRPVDLFAEEQPQLKPLNPSAYDVARIVTVRASSQFRVALDTNHYSVPARYAHTRVTLKAWPDRVCIYHNNLLIARHVRSYDRHQDIEDPEHPKALLAQRRSAREQRLMLRFLSLGPHAQAYYEGLEQRRTNARQHMRKIIALSEIYGVEAVARALEDGLTFHAFSCEYIANILEMKARPLPEPGALHLIRHQDLLDIELAQPDLSRYGPEQPYDES</sequence>
<feature type="domain" description="Integrase catalytic" evidence="2">
    <location>
        <begin position="36"/>
        <end position="224"/>
    </location>
</feature>
<dbReference type="Proteomes" id="UP000071859">
    <property type="component" value="Unassembled WGS sequence"/>
</dbReference>
<dbReference type="PANTHER" id="PTHR35004">
    <property type="entry name" value="TRANSPOSASE RV3428C-RELATED"/>
    <property type="match status" value="1"/>
</dbReference>
<protein>
    <submittedName>
        <fullName evidence="3">Integrase catalytic subunit</fullName>
    </submittedName>
</protein>
<dbReference type="Pfam" id="PF22483">
    <property type="entry name" value="Mu-transpos_C_2"/>
    <property type="match status" value="1"/>
</dbReference>
<evidence type="ECO:0000256" key="1">
    <source>
        <dbReference type="ARBA" id="ARBA00009277"/>
    </source>
</evidence>
<comment type="similarity">
    <text evidence="1">Belongs to the transposase IS21/IS408/IS1162 family.</text>
</comment>
<comment type="caution">
    <text evidence="3">The sequence shown here is derived from an EMBL/GenBank/DDBJ whole genome shotgun (WGS) entry which is preliminary data.</text>
</comment>
<evidence type="ECO:0000259" key="2">
    <source>
        <dbReference type="PROSITE" id="PS50994"/>
    </source>
</evidence>
<dbReference type="InterPro" id="IPR012337">
    <property type="entry name" value="RNaseH-like_sf"/>
</dbReference>
<dbReference type="InterPro" id="IPR054353">
    <property type="entry name" value="IstA-like_C"/>
</dbReference>
<dbReference type="NCBIfam" id="NF033546">
    <property type="entry name" value="transpos_IS21"/>
    <property type="match status" value="1"/>
</dbReference>
<organism evidence="3 4">
    <name type="scientific">Caballeronia calidae</name>
    <dbReference type="NCBI Taxonomy" id="1777139"/>
    <lineage>
        <taxon>Bacteria</taxon>
        <taxon>Pseudomonadati</taxon>
        <taxon>Pseudomonadota</taxon>
        <taxon>Betaproteobacteria</taxon>
        <taxon>Burkholderiales</taxon>
        <taxon>Burkholderiaceae</taxon>
        <taxon>Caballeronia</taxon>
    </lineage>
</organism>
<gene>
    <name evidence="3" type="ORF">AWB78_08120</name>
</gene>
<dbReference type="EMBL" id="FCOX02000121">
    <property type="protein sequence ID" value="SAL06547.1"/>
    <property type="molecule type" value="Genomic_DNA"/>
</dbReference>
<proteinExistence type="inferred from homology"/>
<dbReference type="GO" id="GO:0015074">
    <property type="term" value="P:DNA integration"/>
    <property type="evidence" value="ECO:0007669"/>
    <property type="project" value="InterPro"/>
</dbReference>
<dbReference type="Gene3D" id="3.30.420.10">
    <property type="entry name" value="Ribonuclease H-like superfamily/Ribonuclease H"/>
    <property type="match status" value="1"/>
</dbReference>
<keyword evidence="4" id="KW-1185">Reference proteome</keyword>
<evidence type="ECO:0000313" key="4">
    <source>
        <dbReference type="Proteomes" id="UP000071859"/>
    </source>
</evidence>
<dbReference type="AlphaFoldDB" id="A0A158EKU9"/>
<evidence type="ECO:0000313" key="3">
    <source>
        <dbReference type="EMBL" id="SAL06547.1"/>
    </source>
</evidence>
<dbReference type="InterPro" id="IPR036397">
    <property type="entry name" value="RNaseH_sf"/>
</dbReference>